<evidence type="ECO:0000256" key="2">
    <source>
        <dbReference type="ARBA" id="ARBA00022448"/>
    </source>
</evidence>
<feature type="transmembrane region" description="Helical" evidence="9">
    <location>
        <begin position="284"/>
        <end position="302"/>
    </location>
</feature>
<organism evidence="11 12">
    <name type="scientific">Flavimobilis marinus</name>
    <dbReference type="NCBI Taxonomy" id="285351"/>
    <lineage>
        <taxon>Bacteria</taxon>
        <taxon>Bacillati</taxon>
        <taxon>Actinomycetota</taxon>
        <taxon>Actinomycetes</taxon>
        <taxon>Micrococcales</taxon>
        <taxon>Jonesiaceae</taxon>
        <taxon>Flavimobilis</taxon>
    </lineage>
</organism>
<dbReference type="InterPro" id="IPR038770">
    <property type="entry name" value="Na+/solute_symporter_sf"/>
</dbReference>
<evidence type="ECO:0000313" key="11">
    <source>
        <dbReference type="EMBL" id="SFF05919.1"/>
    </source>
</evidence>
<feature type="transmembrane region" description="Helical" evidence="9">
    <location>
        <begin position="343"/>
        <end position="360"/>
    </location>
</feature>
<keyword evidence="12" id="KW-1185">Reference proteome</keyword>
<dbReference type="GO" id="GO:0015297">
    <property type="term" value="F:antiporter activity"/>
    <property type="evidence" value="ECO:0007669"/>
    <property type="project" value="UniProtKB-KW"/>
</dbReference>
<gene>
    <name evidence="11" type="ORF">SAMN04488035_1384</name>
</gene>
<keyword evidence="2" id="KW-0813">Transport</keyword>
<protein>
    <submittedName>
        <fullName evidence="11">Sodium/proton antiporter, CPA1 family</fullName>
    </submittedName>
</protein>
<evidence type="ECO:0000256" key="8">
    <source>
        <dbReference type="ARBA" id="ARBA00023136"/>
    </source>
</evidence>
<feature type="transmembrane region" description="Helical" evidence="9">
    <location>
        <begin position="6"/>
        <end position="24"/>
    </location>
</feature>
<dbReference type="Gene3D" id="1.20.1530.20">
    <property type="match status" value="1"/>
</dbReference>
<keyword evidence="7" id="KW-0406">Ion transport</keyword>
<dbReference type="GO" id="GO:1902600">
    <property type="term" value="P:proton transmembrane transport"/>
    <property type="evidence" value="ECO:0007669"/>
    <property type="project" value="InterPro"/>
</dbReference>
<feature type="transmembrane region" description="Helical" evidence="9">
    <location>
        <begin position="170"/>
        <end position="188"/>
    </location>
</feature>
<dbReference type="RefSeq" id="WP_093376479.1">
    <property type="nucleotide sequence ID" value="NZ_BNAN01000002.1"/>
</dbReference>
<dbReference type="Pfam" id="PF00999">
    <property type="entry name" value="Na_H_Exchanger"/>
    <property type="match status" value="1"/>
</dbReference>
<reference evidence="12" key="1">
    <citation type="submission" date="2016-10" db="EMBL/GenBank/DDBJ databases">
        <authorList>
            <person name="Varghese N."/>
            <person name="Submissions S."/>
        </authorList>
    </citation>
    <scope>NUCLEOTIDE SEQUENCE [LARGE SCALE GENOMIC DNA]</scope>
    <source>
        <strain evidence="12">DSM 19083</strain>
    </source>
</reference>
<evidence type="ECO:0000256" key="1">
    <source>
        <dbReference type="ARBA" id="ARBA00004651"/>
    </source>
</evidence>
<evidence type="ECO:0000256" key="4">
    <source>
        <dbReference type="ARBA" id="ARBA00022475"/>
    </source>
</evidence>
<name>A0A1I2FM70_9MICO</name>
<dbReference type="EMBL" id="FONZ01000002">
    <property type="protein sequence ID" value="SFF05919.1"/>
    <property type="molecule type" value="Genomic_DNA"/>
</dbReference>
<evidence type="ECO:0000256" key="3">
    <source>
        <dbReference type="ARBA" id="ARBA00022449"/>
    </source>
</evidence>
<dbReference type="OrthoDB" id="4174405at2"/>
<sequence>MSTAQLPLLYAAVGVAAVVLVLVSRQIRRWPVTEPLVGLVLGVLLGPAVAGWLTLDEPARTPVLLESARVLLAWSVMAAALRFSARDLRPLVPQLTLLVAVIMPVAALISSAAALLLGVPVALALVIGASLSPTDPVLAASVVSGEPAEEGLPARLRALLTGESGANDGLALPLVGVAIALAVPHGGSGGEVAGRLAWEVLGGAAIGAILGAAAAFGIMLATKERSLSGGPELVFTLLLALGVLGVARLASTGGVLAVFVAGLAYNHWCGDDLRVEQDSIDEAVNRYAVVPFFVLFGAVLPWEEWGALGWPALGFVAAVFALRRLPAVLVLRRNLALDGRQGLFLGWFGPMGVSAVFYLLHSRHEGVLEPEVWAAGSLAVAVSVVVFGVSAAPGVTAFARSTSSD</sequence>
<evidence type="ECO:0000256" key="6">
    <source>
        <dbReference type="ARBA" id="ARBA00022989"/>
    </source>
</evidence>
<feature type="transmembrane region" description="Helical" evidence="9">
    <location>
        <begin position="308"/>
        <end position="331"/>
    </location>
</feature>
<keyword evidence="5 9" id="KW-0812">Transmembrane</keyword>
<dbReference type="PANTHER" id="PTHR32507:SF8">
    <property type="entry name" value="CNH1P"/>
    <property type="match status" value="1"/>
</dbReference>
<proteinExistence type="predicted"/>
<feature type="transmembrane region" description="Helical" evidence="9">
    <location>
        <begin position="233"/>
        <end position="263"/>
    </location>
</feature>
<evidence type="ECO:0000256" key="7">
    <source>
        <dbReference type="ARBA" id="ARBA00023065"/>
    </source>
</evidence>
<keyword evidence="4" id="KW-1003">Cell membrane</keyword>
<feature type="transmembrane region" description="Helical" evidence="9">
    <location>
        <begin position="36"/>
        <end position="55"/>
    </location>
</feature>
<dbReference type="GO" id="GO:0005886">
    <property type="term" value="C:plasma membrane"/>
    <property type="evidence" value="ECO:0007669"/>
    <property type="project" value="UniProtKB-SubCell"/>
</dbReference>
<dbReference type="PANTHER" id="PTHR32507">
    <property type="entry name" value="NA(+)/H(+) ANTIPORTER 1"/>
    <property type="match status" value="1"/>
</dbReference>
<keyword evidence="8 9" id="KW-0472">Membrane</keyword>
<evidence type="ECO:0000256" key="5">
    <source>
        <dbReference type="ARBA" id="ARBA00022692"/>
    </source>
</evidence>
<evidence type="ECO:0000256" key="9">
    <source>
        <dbReference type="SAM" id="Phobius"/>
    </source>
</evidence>
<keyword evidence="6 9" id="KW-1133">Transmembrane helix</keyword>
<dbReference type="AlphaFoldDB" id="A0A1I2FM70"/>
<evidence type="ECO:0000259" key="10">
    <source>
        <dbReference type="Pfam" id="PF00999"/>
    </source>
</evidence>
<comment type="subcellular location">
    <subcellularLocation>
        <location evidence="1">Cell membrane</location>
        <topology evidence="1">Multi-pass membrane protein</topology>
    </subcellularLocation>
</comment>
<feature type="transmembrane region" description="Helical" evidence="9">
    <location>
        <begin position="372"/>
        <end position="399"/>
    </location>
</feature>
<feature type="transmembrane region" description="Helical" evidence="9">
    <location>
        <begin position="200"/>
        <end position="221"/>
    </location>
</feature>
<feature type="transmembrane region" description="Helical" evidence="9">
    <location>
        <begin position="67"/>
        <end position="85"/>
    </location>
</feature>
<accession>A0A1I2FM70</accession>
<feature type="domain" description="Cation/H+ exchanger transmembrane" evidence="10">
    <location>
        <begin position="18"/>
        <end position="393"/>
    </location>
</feature>
<feature type="transmembrane region" description="Helical" evidence="9">
    <location>
        <begin position="97"/>
        <end position="127"/>
    </location>
</feature>
<dbReference type="InterPro" id="IPR006153">
    <property type="entry name" value="Cation/H_exchanger_TM"/>
</dbReference>
<evidence type="ECO:0000313" key="12">
    <source>
        <dbReference type="Proteomes" id="UP000198520"/>
    </source>
</evidence>
<keyword evidence="3" id="KW-0050">Antiport</keyword>
<dbReference type="Proteomes" id="UP000198520">
    <property type="component" value="Unassembled WGS sequence"/>
</dbReference>